<protein>
    <submittedName>
        <fullName evidence="4">Glucose-6-phosphate isomerase</fullName>
        <ecNumber evidence="4">5.3.1.9</ecNumber>
    </submittedName>
</protein>
<dbReference type="Pfam" id="PF04471">
    <property type="entry name" value="Mrr_cat"/>
    <property type="match status" value="1"/>
</dbReference>
<feature type="domain" description="Restriction endonuclease type IV Mrr" evidence="2">
    <location>
        <begin position="238"/>
        <end position="356"/>
    </location>
</feature>
<feature type="coiled-coil region" evidence="1">
    <location>
        <begin position="192"/>
        <end position="236"/>
    </location>
</feature>
<organism evidence="4 5">
    <name type="scientific">Jeotgalibacillus campisalis</name>
    <dbReference type="NCBI Taxonomy" id="220754"/>
    <lineage>
        <taxon>Bacteria</taxon>
        <taxon>Bacillati</taxon>
        <taxon>Bacillota</taxon>
        <taxon>Bacilli</taxon>
        <taxon>Bacillales</taxon>
        <taxon>Caryophanaceae</taxon>
        <taxon>Jeotgalibacillus</taxon>
    </lineage>
</organism>
<dbReference type="EMBL" id="JXRR01000015">
    <property type="protein sequence ID" value="KIL47119.1"/>
    <property type="molecule type" value="Genomic_DNA"/>
</dbReference>
<dbReference type="Gene3D" id="3.40.1350.10">
    <property type="match status" value="1"/>
</dbReference>
<dbReference type="GO" id="GO:0004347">
    <property type="term" value="F:glucose-6-phosphate isomerase activity"/>
    <property type="evidence" value="ECO:0007669"/>
    <property type="project" value="UniProtKB-EC"/>
</dbReference>
<dbReference type="InterPro" id="IPR007560">
    <property type="entry name" value="Restrct_endonuc_IV_Mrr"/>
</dbReference>
<dbReference type="RefSeq" id="WP_041058593.1">
    <property type="nucleotide sequence ID" value="NZ_JXRR01000015.1"/>
</dbReference>
<gene>
    <name evidence="4" type="ORF">KR50_24410</name>
</gene>
<evidence type="ECO:0000313" key="4">
    <source>
        <dbReference type="EMBL" id="KIL47119.1"/>
    </source>
</evidence>
<feature type="domain" description="Restriction system protein Mrr-like N-terminal" evidence="3">
    <location>
        <begin position="113"/>
        <end position="196"/>
    </location>
</feature>
<dbReference type="InterPro" id="IPR025745">
    <property type="entry name" value="Mrr-like_N_dom"/>
</dbReference>
<keyword evidence="5" id="KW-1185">Reference proteome</keyword>
<keyword evidence="4" id="KW-0413">Isomerase</keyword>
<dbReference type="InterPro" id="IPR011856">
    <property type="entry name" value="tRNA_endonuc-like_dom_sf"/>
</dbReference>
<dbReference type="GO" id="GO:0003677">
    <property type="term" value="F:DNA binding"/>
    <property type="evidence" value="ECO:0007669"/>
    <property type="project" value="InterPro"/>
</dbReference>
<dbReference type="SUPFAM" id="SSF52980">
    <property type="entry name" value="Restriction endonuclease-like"/>
    <property type="match status" value="1"/>
</dbReference>
<accession>A0A0C2RZ97</accession>
<name>A0A0C2RZ97_9BACL</name>
<proteinExistence type="predicted"/>
<dbReference type="EC" id="5.3.1.9" evidence="4"/>
<keyword evidence="1" id="KW-0175">Coiled coil</keyword>
<dbReference type="Proteomes" id="UP000031972">
    <property type="component" value="Unassembled WGS sequence"/>
</dbReference>
<evidence type="ECO:0000259" key="3">
    <source>
        <dbReference type="Pfam" id="PF14338"/>
    </source>
</evidence>
<dbReference type="InterPro" id="IPR011335">
    <property type="entry name" value="Restrct_endonuc-II-like"/>
</dbReference>
<dbReference type="GO" id="GO:0015666">
    <property type="term" value="F:restriction endodeoxyribonuclease activity"/>
    <property type="evidence" value="ECO:0007669"/>
    <property type="project" value="TreeGrafter"/>
</dbReference>
<comment type="caution">
    <text evidence="4">The sequence shown here is derived from an EMBL/GenBank/DDBJ whole genome shotgun (WGS) entry which is preliminary data.</text>
</comment>
<dbReference type="AlphaFoldDB" id="A0A0C2RZ97"/>
<dbReference type="InterPro" id="IPR052906">
    <property type="entry name" value="Type_IV_Methyl-Rstrct_Enzyme"/>
</dbReference>
<dbReference type="PATRIC" id="fig|220754.4.peg.2457"/>
<reference evidence="4 5" key="1">
    <citation type="submission" date="2015-01" db="EMBL/GenBank/DDBJ databases">
        <title>Jeotgalibacillus campisalis genome sequencing.</title>
        <authorList>
            <person name="Goh K.M."/>
            <person name="Chan K.-G."/>
            <person name="Yaakop A.S."/>
            <person name="Ee R."/>
            <person name="Gan H.M."/>
            <person name="Chan C.S."/>
        </authorList>
    </citation>
    <scope>NUCLEOTIDE SEQUENCE [LARGE SCALE GENOMIC DNA]</scope>
    <source>
        <strain evidence="4 5">SF-57</strain>
    </source>
</reference>
<evidence type="ECO:0000259" key="2">
    <source>
        <dbReference type="Pfam" id="PF04471"/>
    </source>
</evidence>
<evidence type="ECO:0000313" key="5">
    <source>
        <dbReference type="Proteomes" id="UP000031972"/>
    </source>
</evidence>
<dbReference type="PANTHER" id="PTHR30015:SF7">
    <property type="entry name" value="TYPE IV METHYL-DIRECTED RESTRICTION ENZYME ECOKMRR"/>
    <property type="match status" value="1"/>
</dbReference>
<dbReference type="PANTHER" id="PTHR30015">
    <property type="entry name" value="MRR RESTRICTION SYSTEM PROTEIN"/>
    <property type="match status" value="1"/>
</dbReference>
<dbReference type="GO" id="GO:0009307">
    <property type="term" value="P:DNA restriction-modification system"/>
    <property type="evidence" value="ECO:0007669"/>
    <property type="project" value="InterPro"/>
</dbReference>
<dbReference type="OrthoDB" id="9803736at2"/>
<sequence>MVKNLLTKTKMSKMTGWSEANGRRWVKNFSDFIPYELTNNRIMYTNESLRVMKFLKKMNDAGYSAADLKKIFLTQGVPNTEEEENLILNQKKFKPVHNLFDENIKESIPSSGQLMIPYLELIKDGNIYTASDITEKIVKYFSLSEKQRHMRYENTSDIVLLSRIRGVRYSLKKENYIEEVSRLTYRITDEGRELLNESYSEISEEIEELERNVDPLTVVKEKLDELNNELADNLLKKLRTVHWMKFEDIVVELLTVMGYGDGQVTQRTNDEGLDGVIKEDKLGLDNIYVQAKRFAANNSVGREIVQSFSGALDGKEARKGVFITTSYFTEGAKKYAERLESKKIILIDGIELSKLMISHNVGVDVNQTFIVKAIDFDYFKDE</sequence>
<dbReference type="Pfam" id="PF14338">
    <property type="entry name" value="Mrr_N"/>
    <property type="match status" value="1"/>
</dbReference>
<evidence type="ECO:0000256" key="1">
    <source>
        <dbReference type="SAM" id="Coils"/>
    </source>
</evidence>